<dbReference type="GO" id="GO:0017128">
    <property type="term" value="F:phospholipid scramblase activity"/>
    <property type="evidence" value="ECO:0007669"/>
    <property type="project" value="InterPro"/>
</dbReference>
<sequence>MGFGICGRTFTTLGRKGLMIGLIRHCYPLLSSPHFVVSNGKVEQNKQMNTLPSITRGISTTPVPSRNTRFILTSNSSTPPPIQPPTLNPIDKLGTCDEIYLVQKGCSKEEESLNVRMEYKYDVTDASGEKIFYAIQKYESCPPAFELKLCDYDGKVLVSHKLLQCLSSHLLNMQIICPGGIYLGSIEEKIDLNLDANPIFELKNSCEELQAVVLSDFSTSALRRSIKILAPDRKASIGKISKRWGGFKYDNLVLRIRLPKEMESSSRASLIGLSILLPLPPYSDEDLKEMPEGLNGLTNASKIRVNQFKLIRLGMKPAKIESIRDFEVVNVLTDPPTPLLYIRIYHSVIVEKYHISFYQKIPDGSANNPCLAKLELDRNVDLRSISAKIFSPPKKFVGYVYDLEGVYRTAIVENGKGKCIYQLQTRSPSGWTGYTLGRIFSRDGVRYLGHFKKLQGYHRRRLMLYMSIRENIDTLSKCTLIAASVFLTGYDYVR</sequence>
<dbReference type="PANTHER" id="PTHR23248:SF9">
    <property type="entry name" value="PHOSPHOLIPID SCRAMBLASE"/>
    <property type="match status" value="1"/>
</dbReference>
<dbReference type="PANTHER" id="PTHR23248">
    <property type="entry name" value="PHOSPHOLIPID SCRAMBLASE-RELATED"/>
    <property type="match status" value="1"/>
</dbReference>
<proteinExistence type="inferred from homology"/>
<comment type="caution">
    <text evidence="2">The sequence shown here is derived from an EMBL/GenBank/DDBJ whole genome shotgun (WGS) entry which is preliminary data.</text>
</comment>
<gene>
    <name evidence="2" type="ORF">Ocin01_04586</name>
</gene>
<dbReference type="Proteomes" id="UP000094527">
    <property type="component" value="Unassembled WGS sequence"/>
</dbReference>
<dbReference type="EMBL" id="LJIJ01000125">
    <property type="protein sequence ID" value="ODN02095.1"/>
    <property type="molecule type" value="Genomic_DNA"/>
</dbReference>
<protein>
    <submittedName>
        <fullName evidence="2">Phospholipid scramblase family member 5</fullName>
    </submittedName>
</protein>
<accession>A0A1D2NAJ6</accession>
<evidence type="ECO:0000256" key="1">
    <source>
        <dbReference type="ARBA" id="ARBA00005350"/>
    </source>
</evidence>
<evidence type="ECO:0000313" key="3">
    <source>
        <dbReference type="Proteomes" id="UP000094527"/>
    </source>
</evidence>
<name>A0A1D2NAJ6_ORCCI</name>
<evidence type="ECO:0000313" key="2">
    <source>
        <dbReference type="EMBL" id="ODN02095.1"/>
    </source>
</evidence>
<comment type="similarity">
    <text evidence="1">Belongs to the phospholipid scramblase family.</text>
</comment>
<reference evidence="2 3" key="1">
    <citation type="journal article" date="2016" name="Genome Biol. Evol.">
        <title>Gene Family Evolution Reflects Adaptation to Soil Environmental Stressors in the Genome of the Collembolan Orchesella cincta.</title>
        <authorList>
            <person name="Faddeeva-Vakhrusheva A."/>
            <person name="Derks M.F."/>
            <person name="Anvar S.Y."/>
            <person name="Agamennone V."/>
            <person name="Suring W."/>
            <person name="Smit S."/>
            <person name="van Straalen N.M."/>
            <person name="Roelofs D."/>
        </authorList>
    </citation>
    <scope>NUCLEOTIDE SEQUENCE [LARGE SCALE GENOMIC DNA]</scope>
    <source>
        <tissue evidence="2">Mixed pool</tissue>
    </source>
</reference>
<dbReference type="Pfam" id="PF03803">
    <property type="entry name" value="Scramblase"/>
    <property type="match status" value="1"/>
</dbReference>
<dbReference type="GO" id="GO:0005886">
    <property type="term" value="C:plasma membrane"/>
    <property type="evidence" value="ECO:0007669"/>
    <property type="project" value="TreeGrafter"/>
</dbReference>
<dbReference type="AlphaFoldDB" id="A0A1D2NAJ6"/>
<keyword evidence="3" id="KW-1185">Reference proteome</keyword>
<organism evidence="2 3">
    <name type="scientific">Orchesella cincta</name>
    <name type="common">Springtail</name>
    <name type="synonym">Podura cincta</name>
    <dbReference type="NCBI Taxonomy" id="48709"/>
    <lineage>
        <taxon>Eukaryota</taxon>
        <taxon>Metazoa</taxon>
        <taxon>Ecdysozoa</taxon>
        <taxon>Arthropoda</taxon>
        <taxon>Hexapoda</taxon>
        <taxon>Collembola</taxon>
        <taxon>Entomobryomorpha</taxon>
        <taxon>Entomobryoidea</taxon>
        <taxon>Orchesellidae</taxon>
        <taxon>Orchesellinae</taxon>
        <taxon>Orchesella</taxon>
    </lineage>
</organism>
<dbReference type="InterPro" id="IPR005552">
    <property type="entry name" value="Scramblase"/>
</dbReference>